<feature type="repeat" description="PPR" evidence="2">
    <location>
        <begin position="976"/>
        <end position="1006"/>
    </location>
</feature>
<dbReference type="NCBIfam" id="TIGR00756">
    <property type="entry name" value="PPR"/>
    <property type="match status" value="9"/>
</dbReference>
<feature type="repeat" description="PPR" evidence="2">
    <location>
        <begin position="1012"/>
        <end position="1046"/>
    </location>
</feature>
<dbReference type="InterPro" id="IPR033443">
    <property type="entry name" value="PROP1-like_PPR_dom"/>
</dbReference>
<protein>
    <submittedName>
        <fullName evidence="7">18546_t:CDS:1</fullName>
    </submittedName>
</protein>
<dbReference type="InterPro" id="IPR011990">
    <property type="entry name" value="TPR-like_helical_dom_sf"/>
</dbReference>
<dbReference type="Pfam" id="PF13041">
    <property type="entry name" value="PPR_2"/>
    <property type="match status" value="2"/>
</dbReference>
<feature type="domain" description="PROP1-like PPR" evidence="6">
    <location>
        <begin position="791"/>
        <end position="870"/>
    </location>
</feature>
<comment type="caution">
    <text evidence="7">The sequence shown here is derived from an EMBL/GenBank/DDBJ whole genome shotgun (WGS) entry which is preliminary data.</text>
</comment>
<evidence type="ECO:0000256" key="2">
    <source>
        <dbReference type="PROSITE-ProRule" id="PRU00708"/>
    </source>
</evidence>
<feature type="domain" description="Membrane insertase YidC/Oxa/ALB C-terminal" evidence="5">
    <location>
        <begin position="147"/>
        <end position="342"/>
    </location>
</feature>
<dbReference type="Pfam" id="PF17177">
    <property type="entry name" value="PPR_long"/>
    <property type="match status" value="1"/>
</dbReference>
<dbReference type="OrthoDB" id="185373at2759"/>
<dbReference type="PROSITE" id="PS51375">
    <property type="entry name" value="PPR"/>
    <property type="match status" value="10"/>
</dbReference>
<reference evidence="7" key="1">
    <citation type="submission" date="2021-06" db="EMBL/GenBank/DDBJ databases">
        <authorList>
            <person name="Kallberg Y."/>
            <person name="Tangrot J."/>
            <person name="Rosling A."/>
        </authorList>
    </citation>
    <scope>NUCLEOTIDE SEQUENCE</scope>
    <source>
        <strain evidence="7">CL551</strain>
    </source>
</reference>
<dbReference type="PANTHER" id="PTHR47939:SF5">
    <property type="entry name" value="PENTACOTRIPEPTIDE-REPEAT REGION OF PRORP DOMAIN-CONTAINING PROTEIN"/>
    <property type="match status" value="1"/>
</dbReference>
<feature type="repeat" description="PPR" evidence="2">
    <location>
        <begin position="801"/>
        <end position="835"/>
    </location>
</feature>
<comment type="similarity">
    <text evidence="3">Belongs to the OXA1/ALB3/YidC family.</text>
</comment>
<feature type="repeat" description="PPR" evidence="2">
    <location>
        <begin position="836"/>
        <end position="870"/>
    </location>
</feature>
<keyword evidence="8" id="KW-1185">Reference proteome</keyword>
<feature type="repeat" description="PPR" evidence="2">
    <location>
        <begin position="730"/>
        <end position="765"/>
    </location>
</feature>
<dbReference type="InterPro" id="IPR028055">
    <property type="entry name" value="YidC/Oxa/ALB_C"/>
</dbReference>
<dbReference type="InterPro" id="IPR050667">
    <property type="entry name" value="PPR-containing_protein"/>
</dbReference>
<dbReference type="GO" id="GO:0016020">
    <property type="term" value="C:membrane"/>
    <property type="evidence" value="ECO:0007669"/>
    <property type="project" value="UniProtKB-SubCell"/>
</dbReference>
<feature type="repeat" description="PPR" evidence="2">
    <location>
        <begin position="766"/>
        <end position="800"/>
    </location>
</feature>
<evidence type="ECO:0000259" key="6">
    <source>
        <dbReference type="Pfam" id="PF17177"/>
    </source>
</evidence>
<dbReference type="Gene3D" id="1.25.40.10">
    <property type="entry name" value="Tetratricopeptide repeat domain"/>
    <property type="match status" value="5"/>
</dbReference>
<feature type="transmembrane region" description="Helical" evidence="4">
    <location>
        <begin position="269"/>
        <end position="291"/>
    </location>
</feature>
<keyword evidence="4" id="KW-1133">Transmembrane helix</keyword>
<dbReference type="SUPFAM" id="SSF81901">
    <property type="entry name" value="HCP-like"/>
    <property type="match status" value="1"/>
</dbReference>
<feature type="transmembrane region" description="Helical" evidence="4">
    <location>
        <begin position="145"/>
        <end position="167"/>
    </location>
</feature>
<accession>A0A9N8WNF2</accession>
<gene>
    <name evidence="7" type="ORF">AMORRO_LOCUS2879</name>
</gene>
<evidence type="ECO:0000256" key="4">
    <source>
        <dbReference type="SAM" id="Phobius"/>
    </source>
</evidence>
<feature type="repeat" description="PPR" evidence="2">
    <location>
        <begin position="695"/>
        <end position="729"/>
    </location>
</feature>
<dbReference type="Pfam" id="PF01535">
    <property type="entry name" value="PPR"/>
    <property type="match status" value="2"/>
</dbReference>
<feature type="repeat" description="PPR" evidence="2">
    <location>
        <begin position="906"/>
        <end position="940"/>
    </location>
</feature>
<evidence type="ECO:0000313" key="8">
    <source>
        <dbReference type="Proteomes" id="UP000789342"/>
    </source>
</evidence>
<proteinExistence type="inferred from homology"/>
<dbReference type="CDD" id="cd20069">
    <property type="entry name" value="5TM_Oxa1-like"/>
    <property type="match status" value="1"/>
</dbReference>
<keyword evidence="3 4" id="KW-0812">Transmembrane</keyword>
<dbReference type="Pfam" id="PF12854">
    <property type="entry name" value="PPR_1"/>
    <property type="match status" value="1"/>
</dbReference>
<evidence type="ECO:0000259" key="5">
    <source>
        <dbReference type="Pfam" id="PF02096"/>
    </source>
</evidence>
<dbReference type="NCBIfam" id="TIGR03592">
    <property type="entry name" value="yidC_oxa1_cterm"/>
    <property type="match status" value="1"/>
</dbReference>
<name>A0A9N8WNF2_9GLOM</name>
<feature type="repeat" description="PPR" evidence="2">
    <location>
        <begin position="871"/>
        <end position="905"/>
    </location>
</feature>
<evidence type="ECO:0000313" key="7">
    <source>
        <dbReference type="EMBL" id="CAG8493178.1"/>
    </source>
</evidence>
<evidence type="ECO:0000256" key="3">
    <source>
        <dbReference type="RuleBase" id="RU003945"/>
    </source>
</evidence>
<evidence type="ECO:0000256" key="1">
    <source>
        <dbReference type="ARBA" id="ARBA00022737"/>
    </source>
</evidence>
<dbReference type="InterPro" id="IPR002885">
    <property type="entry name" value="PPR_rpt"/>
</dbReference>
<dbReference type="EMBL" id="CAJVPV010001306">
    <property type="protein sequence ID" value="CAG8493178.1"/>
    <property type="molecule type" value="Genomic_DNA"/>
</dbReference>
<keyword evidence="1" id="KW-0677">Repeat</keyword>
<organism evidence="7 8">
    <name type="scientific">Acaulospora morrowiae</name>
    <dbReference type="NCBI Taxonomy" id="94023"/>
    <lineage>
        <taxon>Eukaryota</taxon>
        <taxon>Fungi</taxon>
        <taxon>Fungi incertae sedis</taxon>
        <taxon>Mucoromycota</taxon>
        <taxon>Glomeromycotina</taxon>
        <taxon>Glomeromycetes</taxon>
        <taxon>Diversisporales</taxon>
        <taxon>Acaulosporaceae</taxon>
        <taxon>Acaulospora</taxon>
    </lineage>
</organism>
<feature type="non-terminal residue" evidence="7">
    <location>
        <position position="1395"/>
    </location>
</feature>
<dbReference type="Pfam" id="PF13812">
    <property type="entry name" value="PPR_3"/>
    <property type="match status" value="1"/>
</dbReference>
<feature type="repeat" description="PPR" evidence="2">
    <location>
        <begin position="941"/>
        <end position="975"/>
    </location>
</feature>
<comment type="subcellular location">
    <subcellularLocation>
        <location evidence="3">Membrane</location>
        <topology evidence="3">Multi-pass membrane protein</topology>
    </subcellularLocation>
</comment>
<dbReference type="Proteomes" id="UP000789342">
    <property type="component" value="Unassembled WGS sequence"/>
</dbReference>
<feature type="transmembrane region" description="Helical" evidence="4">
    <location>
        <begin position="303"/>
        <end position="327"/>
    </location>
</feature>
<feature type="transmembrane region" description="Helical" evidence="4">
    <location>
        <begin position="219"/>
        <end position="240"/>
    </location>
</feature>
<keyword evidence="4" id="KW-0472">Membrane</keyword>
<dbReference type="Pfam" id="PF02096">
    <property type="entry name" value="60KD_IMP"/>
    <property type="match status" value="1"/>
</dbReference>
<sequence>LLNASNVSRKFSTSGSSLSISNLRRSCPGQLFISSPGLCQDKFLYCHRIKNKSIFTNSIRFYTVPSTFNTEKTPIVQAQEVSSSADTTNTLEVVPINEILEPATSNVTAETVMKLGDLKAMGLVHYTPVGGVETFFEAIHVLSGIPWWGTILFGTLIVRLLLVPISIDAVRTNVKLMNIQPKAKKLMDEIKDAKKYSDTAVMLQKAEQMKNLYKSHDTSPYRGLVLTLIQAPIMISFFLATKKMAEFPVESFKTGGMLWFTDLTIPDPYYILPALTTAGFLSIVEMGSGVNKVKDGQMQTLRWFIRGITVLSFPITMNLPSSVLVYFTGSCFFSILQTMALNNKGIREYLKIPKQIHVPESKSSSEPSENNPFLNFLSKSKSSQQEELPLTQSLKSIIHSSIIIRDNNRIFVRGNSNNVNGGNAVSEENLVDQGKNKDEDTVDNLDIDKDEGVKIEQRSSAATSWTKTLRNLFQTTEDIDVIWKEYRSIVENGNLEGMDRRLINRLLSSIKKFDKDHSSCLEKIQMVHNDMNEAKMEIGQTVRNYLIEAYLNNRNLDKARMVFEEIKDLEGPLGRIPVCPYRTACNMMMKAYGYRHPKLTKDGMPRNDLQEVTFIYSLMHEKQIFPDVETKNILAGIFEFHYHRNSIQWFTELMDKRLVDSNLVKEIVLFLIKKKNLNDAIRIYEKMRSLEMIPGPYIYNSLIDQLGKQERIDEALRLAQEMESLNVPLDTVSYNVLIKTYGLTENHEKIKELFDELLSKKETKPSLRTFSEAINAYAKLGRVNSALWALDKMRTLEMRPDQFIYTSLIELFSNANDTQSMERVFRNMLADGVNPLKITYGMLTVGYCRENDIYKAFQICRIMISSGIEPDVYIYNALISLFAERKDPNSASILFNEMRAYNIVPDTHTYTNLIHAYAKAEDIRKAEEIFMDMELAGVKPQTITYNVLLNAYVEKLDMTRAQKLYNEMLESFVRPDVYTFCCLIDGFCEIGKLETAAALFKHMQNNHQLEPDAHIYTVLIHRHLQHGDFKNARTLYENMIKRRIKPTYVTYAVLIHGHAQYGDLEFAKKIVSELVFQSKLSEEKSDIPPTVFTPLMDSYAKLGKINETRTIFDTMSTLGVSRNAHAYVILMDAYRRIRNYEAVWQLWQGLRKDSQLTTSHLTLIEWVESHIVRSDPILPQNVKPNSGITTQNDFSESLLHSFDSPLSSLLKSQLPPCHAVSVMIDALTAIGRYDVVQEEWNKLAQEGFEFDSHNWNHYAQSLILSGKVKDACSIIDKYLMEGWNQQVEIWKHFDQEYSTESLREKKRLLNLVEKFPHQKTLLMLADSFEKMKNQDWFNMPDVTKTPTSILLLNEIEEEYPEVSYAAKETAKSWKIQRRRSNYENLDQGYEYKHVN</sequence>
<dbReference type="PANTHER" id="PTHR47939">
    <property type="entry name" value="MEMBRANE-ASSOCIATED SALT-INDUCIBLE PROTEIN-LIKE"/>
    <property type="match status" value="1"/>
</dbReference>